<feature type="region of interest" description="Disordered" evidence="1">
    <location>
        <begin position="1"/>
        <end position="43"/>
    </location>
</feature>
<comment type="caution">
    <text evidence="2">The sequence shown here is derived from an EMBL/GenBank/DDBJ whole genome shotgun (WGS) entry which is preliminary data.</text>
</comment>
<reference evidence="2 3" key="1">
    <citation type="journal article" date="2021" name="BMC Genomics">
        <title>Datura genome reveals duplications of psychoactive alkaloid biosynthetic genes and high mutation rate following tissue culture.</title>
        <authorList>
            <person name="Rajewski A."/>
            <person name="Carter-House D."/>
            <person name="Stajich J."/>
            <person name="Litt A."/>
        </authorList>
    </citation>
    <scope>NUCLEOTIDE SEQUENCE [LARGE SCALE GENOMIC DNA]</scope>
    <source>
        <strain evidence="2">AR-01</strain>
    </source>
</reference>
<evidence type="ECO:0000256" key="1">
    <source>
        <dbReference type="SAM" id="MobiDB-lite"/>
    </source>
</evidence>
<dbReference type="EMBL" id="JACEIK010000008">
    <property type="protein sequence ID" value="MCD7446228.1"/>
    <property type="molecule type" value="Genomic_DNA"/>
</dbReference>
<dbReference type="Proteomes" id="UP000823775">
    <property type="component" value="Unassembled WGS sequence"/>
</dbReference>
<gene>
    <name evidence="2" type="ORF">HAX54_048426</name>
</gene>
<sequence length="98" mass="11429">MNLEVPCQLDKTSHPRATKKSDPADKCKGKEKRPAKAKSESGYDLELEKALRKAKEDEERKAELRCKRGKDALWLNVVLGMKERFFEWTHNQNLNEEE</sequence>
<keyword evidence="3" id="KW-1185">Reference proteome</keyword>
<proteinExistence type="predicted"/>
<feature type="compositionally biased region" description="Basic and acidic residues" evidence="1">
    <location>
        <begin position="19"/>
        <end position="43"/>
    </location>
</feature>
<evidence type="ECO:0000313" key="3">
    <source>
        <dbReference type="Proteomes" id="UP000823775"/>
    </source>
</evidence>
<accession>A0ABS8RHC3</accession>
<protein>
    <submittedName>
        <fullName evidence="2">Uncharacterized protein</fullName>
    </submittedName>
</protein>
<name>A0ABS8RHC3_DATST</name>
<evidence type="ECO:0000313" key="2">
    <source>
        <dbReference type="EMBL" id="MCD7446228.1"/>
    </source>
</evidence>
<organism evidence="2 3">
    <name type="scientific">Datura stramonium</name>
    <name type="common">Jimsonweed</name>
    <name type="synonym">Common thornapple</name>
    <dbReference type="NCBI Taxonomy" id="4076"/>
    <lineage>
        <taxon>Eukaryota</taxon>
        <taxon>Viridiplantae</taxon>
        <taxon>Streptophyta</taxon>
        <taxon>Embryophyta</taxon>
        <taxon>Tracheophyta</taxon>
        <taxon>Spermatophyta</taxon>
        <taxon>Magnoliopsida</taxon>
        <taxon>eudicotyledons</taxon>
        <taxon>Gunneridae</taxon>
        <taxon>Pentapetalae</taxon>
        <taxon>asterids</taxon>
        <taxon>lamiids</taxon>
        <taxon>Solanales</taxon>
        <taxon>Solanaceae</taxon>
        <taxon>Solanoideae</taxon>
        <taxon>Datureae</taxon>
        <taxon>Datura</taxon>
    </lineage>
</organism>